<evidence type="ECO:0000313" key="2">
    <source>
        <dbReference type="Proteomes" id="UP000009168"/>
    </source>
</evidence>
<reference evidence="2" key="1">
    <citation type="journal article" date="2006" name="PLoS Biol.">
        <title>Macronuclear genome sequence of the ciliate Tetrahymena thermophila, a model eukaryote.</title>
        <authorList>
            <person name="Eisen J.A."/>
            <person name="Coyne R.S."/>
            <person name="Wu M."/>
            <person name="Wu D."/>
            <person name="Thiagarajan M."/>
            <person name="Wortman J.R."/>
            <person name="Badger J.H."/>
            <person name="Ren Q."/>
            <person name="Amedeo P."/>
            <person name="Jones K.M."/>
            <person name="Tallon L.J."/>
            <person name="Delcher A.L."/>
            <person name="Salzberg S.L."/>
            <person name="Silva J.C."/>
            <person name="Haas B.J."/>
            <person name="Majoros W.H."/>
            <person name="Farzad M."/>
            <person name="Carlton J.M."/>
            <person name="Smith R.K. Jr."/>
            <person name="Garg J."/>
            <person name="Pearlman R.E."/>
            <person name="Karrer K.M."/>
            <person name="Sun L."/>
            <person name="Manning G."/>
            <person name="Elde N.C."/>
            <person name="Turkewitz A.P."/>
            <person name="Asai D.J."/>
            <person name="Wilkes D.E."/>
            <person name="Wang Y."/>
            <person name="Cai H."/>
            <person name="Collins K."/>
            <person name="Stewart B.A."/>
            <person name="Lee S.R."/>
            <person name="Wilamowska K."/>
            <person name="Weinberg Z."/>
            <person name="Ruzzo W.L."/>
            <person name="Wloga D."/>
            <person name="Gaertig J."/>
            <person name="Frankel J."/>
            <person name="Tsao C.-C."/>
            <person name="Gorovsky M.A."/>
            <person name="Keeling P.J."/>
            <person name="Waller R.F."/>
            <person name="Patron N.J."/>
            <person name="Cherry J.M."/>
            <person name="Stover N.A."/>
            <person name="Krieger C.J."/>
            <person name="del Toro C."/>
            <person name="Ryder H.F."/>
            <person name="Williamson S.C."/>
            <person name="Barbeau R.A."/>
            <person name="Hamilton E.P."/>
            <person name="Orias E."/>
        </authorList>
    </citation>
    <scope>NUCLEOTIDE SEQUENCE [LARGE SCALE GENOMIC DNA]</scope>
    <source>
        <strain evidence="2">SB210</strain>
    </source>
</reference>
<dbReference type="EMBL" id="GG662798">
    <property type="protein sequence ID" value="EWS75798.1"/>
    <property type="molecule type" value="Genomic_DNA"/>
</dbReference>
<dbReference type="AlphaFoldDB" id="W7XFZ5"/>
<accession>W7XFZ5</accession>
<name>W7XFZ5_TETTS</name>
<dbReference type="RefSeq" id="XP_012651720.1">
    <property type="nucleotide sequence ID" value="XM_012796266.1"/>
</dbReference>
<sequence>MLPMQINCANQKVKNVDNNKPIDNIILVVSGEGSQKRMKQIIIKGITTIFSKSLLTLLNNTYNPKQFYRDKNSKKLQIEQPQQQAMD</sequence>
<keyword evidence="2" id="KW-1185">Reference proteome</keyword>
<organism evidence="1 2">
    <name type="scientific">Tetrahymena thermophila (strain SB210)</name>
    <dbReference type="NCBI Taxonomy" id="312017"/>
    <lineage>
        <taxon>Eukaryota</taxon>
        <taxon>Sar</taxon>
        <taxon>Alveolata</taxon>
        <taxon>Ciliophora</taxon>
        <taxon>Intramacronucleata</taxon>
        <taxon>Oligohymenophorea</taxon>
        <taxon>Hymenostomatida</taxon>
        <taxon>Tetrahymenina</taxon>
        <taxon>Tetrahymenidae</taxon>
        <taxon>Tetrahymena</taxon>
    </lineage>
</organism>
<proteinExistence type="predicted"/>
<dbReference type="Proteomes" id="UP000009168">
    <property type="component" value="Unassembled WGS sequence"/>
</dbReference>
<protein>
    <submittedName>
        <fullName evidence="1">Uncharacterized protein</fullName>
    </submittedName>
</protein>
<evidence type="ECO:0000313" key="1">
    <source>
        <dbReference type="EMBL" id="EWS75798.1"/>
    </source>
</evidence>
<dbReference type="KEGG" id="tet:TTHERM_000122269"/>
<dbReference type="InParanoid" id="W7XFZ5"/>
<gene>
    <name evidence="1" type="ORF">TTHERM_000122269</name>
</gene>
<dbReference type="GeneID" id="24437364"/>